<dbReference type="GO" id="GO:0008757">
    <property type="term" value="F:S-adenosylmethionine-dependent methyltransferase activity"/>
    <property type="evidence" value="ECO:0007669"/>
    <property type="project" value="InterPro"/>
</dbReference>
<evidence type="ECO:0000313" key="6">
    <source>
        <dbReference type="EMBL" id="OAN44582.1"/>
    </source>
</evidence>
<reference evidence="6 7" key="1">
    <citation type="submission" date="2016-04" db="EMBL/GenBank/DDBJ databases">
        <title>Chloroflexus islandicus sp. nov., a thermophilic filamentous anoxygenic phototrophic bacterium from geyser Strokkur (Iceland).</title>
        <authorList>
            <person name="Gaisin V.A."/>
            <person name="Kalashnikov A.M."/>
            <person name="Sukhacheva M.V."/>
            <person name="Grouzdev D.S."/>
            <person name="Ivanov T.M."/>
            <person name="Kuznetsov B."/>
            <person name="Gorlenko V.M."/>
        </authorList>
    </citation>
    <scope>NUCLEOTIDE SEQUENCE [LARGE SCALE GENOMIC DNA]</scope>
    <source>
        <strain evidence="7">isl-2</strain>
    </source>
</reference>
<dbReference type="GO" id="GO:0032259">
    <property type="term" value="P:methylation"/>
    <property type="evidence" value="ECO:0007669"/>
    <property type="project" value="UniProtKB-KW"/>
</dbReference>
<dbReference type="RefSeq" id="WP_066788991.1">
    <property type="nucleotide sequence ID" value="NZ_LWQS01000064.1"/>
</dbReference>
<feature type="repeat" description="TPR" evidence="4">
    <location>
        <begin position="378"/>
        <end position="411"/>
    </location>
</feature>
<dbReference type="PROSITE" id="PS50005">
    <property type="entry name" value="TPR"/>
    <property type="match status" value="1"/>
</dbReference>
<dbReference type="PANTHER" id="PTHR24422">
    <property type="entry name" value="CHEMOTAXIS PROTEIN METHYLTRANSFERASE"/>
    <property type="match status" value="1"/>
</dbReference>
<dbReference type="Gene3D" id="1.25.40.10">
    <property type="entry name" value="Tetratricopeptide repeat domain"/>
    <property type="match status" value="1"/>
</dbReference>
<proteinExistence type="predicted"/>
<evidence type="ECO:0000256" key="2">
    <source>
        <dbReference type="ARBA" id="ARBA00022679"/>
    </source>
</evidence>
<dbReference type="InterPro" id="IPR000780">
    <property type="entry name" value="CheR_MeTrfase"/>
</dbReference>
<dbReference type="SMART" id="SM00138">
    <property type="entry name" value="MeTrc"/>
    <property type="match status" value="1"/>
</dbReference>
<dbReference type="SUPFAM" id="SSF53335">
    <property type="entry name" value="S-adenosyl-L-methionine-dependent methyltransferases"/>
    <property type="match status" value="1"/>
</dbReference>
<dbReference type="Pfam" id="PF13432">
    <property type="entry name" value="TPR_16"/>
    <property type="match status" value="1"/>
</dbReference>
<feature type="domain" description="CheR-type methyltransferase" evidence="5">
    <location>
        <begin position="1"/>
        <end position="273"/>
    </location>
</feature>
<dbReference type="STRING" id="1707952.A6A03_16310"/>
<protein>
    <submittedName>
        <fullName evidence="6">Protein-glutamate O-methyltransferase</fullName>
    </submittedName>
</protein>
<evidence type="ECO:0000256" key="3">
    <source>
        <dbReference type="ARBA" id="ARBA00022691"/>
    </source>
</evidence>
<dbReference type="PROSITE" id="PS50123">
    <property type="entry name" value="CHER"/>
    <property type="match status" value="1"/>
</dbReference>
<dbReference type="Gene3D" id="3.40.50.150">
    <property type="entry name" value="Vaccinia Virus protein VP39"/>
    <property type="match status" value="1"/>
</dbReference>
<evidence type="ECO:0000313" key="7">
    <source>
        <dbReference type="Proteomes" id="UP000078287"/>
    </source>
</evidence>
<keyword evidence="4" id="KW-0802">TPR repeat</keyword>
<keyword evidence="3" id="KW-0949">S-adenosyl-L-methionine</keyword>
<dbReference type="PANTHER" id="PTHR24422:SF19">
    <property type="entry name" value="CHEMOTAXIS PROTEIN METHYLTRANSFERASE"/>
    <property type="match status" value="1"/>
</dbReference>
<dbReference type="AlphaFoldDB" id="A0A178M764"/>
<dbReference type="InterPro" id="IPR029063">
    <property type="entry name" value="SAM-dependent_MTases_sf"/>
</dbReference>
<dbReference type="InterPro" id="IPR022642">
    <property type="entry name" value="CheR_C"/>
</dbReference>
<dbReference type="OrthoDB" id="9816309at2"/>
<dbReference type="SUPFAM" id="SSF48452">
    <property type="entry name" value="TPR-like"/>
    <property type="match status" value="1"/>
</dbReference>
<name>A0A178M764_9CHLR</name>
<dbReference type="Proteomes" id="UP000078287">
    <property type="component" value="Unassembled WGS sequence"/>
</dbReference>
<accession>A0A178M764</accession>
<comment type="caution">
    <text evidence="6">The sequence shown here is derived from an EMBL/GenBank/DDBJ whole genome shotgun (WGS) entry which is preliminary data.</text>
</comment>
<keyword evidence="2 6" id="KW-0808">Transferase</keyword>
<organism evidence="6 7">
    <name type="scientific">Chloroflexus islandicus</name>
    <dbReference type="NCBI Taxonomy" id="1707952"/>
    <lineage>
        <taxon>Bacteria</taxon>
        <taxon>Bacillati</taxon>
        <taxon>Chloroflexota</taxon>
        <taxon>Chloroflexia</taxon>
        <taxon>Chloroflexales</taxon>
        <taxon>Chloroflexineae</taxon>
        <taxon>Chloroflexaceae</taxon>
        <taxon>Chloroflexus</taxon>
    </lineage>
</organism>
<dbReference type="SMART" id="SM00028">
    <property type="entry name" value="TPR"/>
    <property type="match status" value="3"/>
</dbReference>
<keyword evidence="1 6" id="KW-0489">Methyltransferase</keyword>
<dbReference type="InterPro" id="IPR050903">
    <property type="entry name" value="Bact_Chemotaxis_MeTrfase"/>
</dbReference>
<evidence type="ECO:0000256" key="1">
    <source>
        <dbReference type="ARBA" id="ARBA00022603"/>
    </source>
</evidence>
<gene>
    <name evidence="6" type="ORF">A6A03_16310</name>
</gene>
<evidence type="ECO:0000256" key="4">
    <source>
        <dbReference type="PROSITE-ProRule" id="PRU00339"/>
    </source>
</evidence>
<dbReference type="Pfam" id="PF01739">
    <property type="entry name" value="CheR"/>
    <property type="match status" value="1"/>
</dbReference>
<evidence type="ECO:0000259" key="5">
    <source>
        <dbReference type="PROSITE" id="PS50123"/>
    </source>
</evidence>
<dbReference type="InterPro" id="IPR019734">
    <property type="entry name" value="TPR_rpt"/>
</dbReference>
<sequence length="474" mass="52662">MTLPPESLSALRDLLARYCGVLLDDARLITLRSAVERRAEAVRRAPAQYAADLVLSADRAELHQLAELLLNHETVFFRNRPHIEALRKTLLPTLHATLPPGAPIKIWSAGCATGEEPYSIAITALEALGEPLPRPVEILATDLSTTALDKARRGVYRGRALANVTPAQRARFFVPAGDGLAVHERVRRLVSFVQHNLLEPFPPATRGTHILFCQNVTIYFSIDTCRALMARFYDILADGGTLCLGFSETLWNIFDRLRPVAVDGAFLYRKDPPRQRPTVAPADKRSVQLPRSSRLRPAAPSVAGVPLFTDETVVHEGRRLIDSGQLEAALDLFARAPLAGRHAPAVLALAAQAHANRGDLDLALAEARRALELNPLVTEAHILLGLIYERQQQLPLAIRHFERARYLSTESPLVAFHLAECYRQTGRMTDAVREYRNAERLLATLPPDELLEGVAAHWLAESCRRWIDRLDGER</sequence>
<dbReference type="EMBL" id="LWQS01000064">
    <property type="protein sequence ID" value="OAN44582.1"/>
    <property type="molecule type" value="Genomic_DNA"/>
</dbReference>
<dbReference type="PRINTS" id="PR00996">
    <property type="entry name" value="CHERMTFRASE"/>
</dbReference>
<dbReference type="InterPro" id="IPR011990">
    <property type="entry name" value="TPR-like_helical_dom_sf"/>
</dbReference>
<keyword evidence="7" id="KW-1185">Reference proteome</keyword>